<dbReference type="Pfam" id="PF03330">
    <property type="entry name" value="DPBB_1"/>
    <property type="match status" value="1"/>
</dbReference>
<dbReference type="HAMAP" id="MF_02071">
    <property type="entry name" value="RlpA"/>
    <property type="match status" value="1"/>
</dbReference>
<evidence type="ECO:0000256" key="1">
    <source>
        <dbReference type="ARBA" id="ARBA00022729"/>
    </source>
</evidence>
<evidence type="ECO:0000313" key="7">
    <source>
        <dbReference type="EMBL" id="SFU55931.1"/>
    </source>
</evidence>
<dbReference type="NCBIfam" id="TIGR00413">
    <property type="entry name" value="rlpA"/>
    <property type="match status" value="1"/>
</dbReference>
<dbReference type="GO" id="GO:0000270">
    <property type="term" value="P:peptidoglycan metabolic process"/>
    <property type="evidence" value="ECO:0007669"/>
    <property type="project" value="UniProtKB-UniRule"/>
</dbReference>
<keyword evidence="3 4" id="KW-0961">Cell wall biogenesis/degradation</keyword>
<keyword evidence="1 4" id="KW-0732">Signal</keyword>
<protein>
    <recommendedName>
        <fullName evidence="4">Probable endolytic peptidoglycan transglycosylase RlpA</fullName>
        <ecNumber evidence="4">4.2.2.-</ecNumber>
    </recommendedName>
</protein>
<dbReference type="SUPFAM" id="SSF110997">
    <property type="entry name" value="Sporulation related repeat"/>
    <property type="match status" value="1"/>
</dbReference>
<dbReference type="OrthoDB" id="9779128at2"/>
<keyword evidence="2 4" id="KW-0456">Lyase</keyword>
<comment type="function">
    <text evidence="4">Lytic transglycosylase with a strong preference for naked glycan strands that lack stem peptides.</text>
</comment>
<dbReference type="EC" id="4.2.2.-" evidence="4"/>
<evidence type="ECO:0000256" key="3">
    <source>
        <dbReference type="ARBA" id="ARBA00023316"/>
    </source>
</evidence>
<dbReference type="GO" id="GO:0042834">
    <property type="term" value="F:peptidoglycan binding"/>
    <property type="evidence" value="ECO:0007669"/>
    <property type="project" value="InterPro"/>
</dbReference>
<proteinExistence type="inferred from homology"/>
<evidence type="ECO:0000259" key="6">
    <source>
        <dbReference type="PROSITE" id="PS51724"/>
    </source>
</evidence>
<gene>
    <name evidence="4" type="primary">rlpA</name>
    <name evidence="7" type="ORF">SAMN05216480_10783</name>
</gene>
<dbReference type="PANTHER" id="PTHR34183:SF8">
    <property type="entry name" value="ENDOLYTIC PEPTIDOGLYCAN TRANSGLYCOSYLASE RLPA-RELATED"/>
    <property type="match status" value="1"/>
</dbReference>
<dbReference type="Proteomes" id="UP000199138">
    <property type="component" value="Unassembled WGS sequence"/>
</dbReference>
<dbReference type="CDD" id="cd22268">
    <property type="entry name" value="DPBB_RlpA-like"/>
    <property type="match status" value="1"/>
</dbReference>
<dbReference type="PROSITE" id="PS51724">
    <property type="entry name" value="SPOR"/>
    <property type="match status" value="1"/>
</dbReference>
<dbReference type="InterPro" id="IPR007730">
    <property type="entry name" value="SPOR-like_dom"/>
</dbReference>
<dbReference type="Pfam" id="PF05036">
    <property type="entry name" value="SPOR"/>
    <property type="match status" value="1"/>
</dbReference>
<accession>A0A1I7H5J3</accession>
<evidence type="ECO:0000313" key="8">
    <source>
        <dbReference type="Proteomes" id="UP000199138"/>
    </source>
</evidence>
<reference evidence="7 8" key="1">
    <citation type="submission" date="2016-10" db="EMBL/GenBank/DDBJ databases">
        <authorList>
            <person name="de Groot N.N."/>
        </authorList>
    </citation>
    <scope>NUCLEOTIDE SEQUENCE [LARGE SCALE GENOMIC DNA]</scope>
    <source>
        <strain evidence="7 8">CGMCC 1.12333</strain>
    </source>
</reference>
<dbReference type="EMBL" id="FPBK01000007">
    <property type="protein sequence ID" value="SFU55931.1"/>
    <property type="molecule type" value="Genomic_DNA"/>
</dbReference>
<dbReference type="InterPro" id="IPR009009">
    <property type="entry name" value="RlpA-like_DPBB"/>
</dbReference>
<keyword evidence="7" id="KW-0449">Lipoprotein</keyword>
<sequence length="246" mass="27174" precursor="true">MKFFAIISVLFFSLSLSAQVQTGKASFYGDKFEGKLTASGEKYKHSKATAAHRALPFGTKLKVTNLANNKSAVVEVNDRGPFSAGRIIDVSKSVAEKLDFVNAGVADVIIEVIDDSEIVAETNVVVLDEISGETAQKVVEEPVQEQLESNSIVETEFYELSISRVSPNWIGVQIGSFQEMANLIRLADNLKVNYQKEITVQVKTVAGVKVYSLILGKFTNRKKAENFRDHVQKKYPDSFIIDMTAE</sequence>
<dbReference type="Gene3D" id="3.30.70.1070">
    <property type="entry name" value="Sporulation related repeat"/>
    <property type="match status" value="1"/>
</dbReference>
<name>A0A1I7H5J3_9FLAO</name>
<dbReference type="GO" id="GO:0071555">
    <property type="term" value="P:cell wall organization"/>
    <property type="evidence" value="ECO:0007669"/>
    <property type="project" value="UniProtKB-KW"/>
</dbReference>
<keyword evidence="8" id="KW-1185">Reference proteome</keyword>
<dbReference type="InterPro" id="IPR034718">
    <property type="entry name" value="RlpA"/>
</dbReference>
<dbReference type="GO" id="GO:0008932">
    <property type="term" value="F:lytic endotransglycosylase activity"/>
    <property type="evidence" value="ECO:0007669"/>
    <property type="project" value="UniProtKB-UniRule"/>
</dbReference>
<dbReference type="InterPro" id="IPR036680">
    <property type="entry name" value="SPOR-like_sf"/>
</dbReference>
<dbReference type="InterPro" id="IPR012997">
    <property type="entry name" value="RplA"/>
</dbReference>
<organism evidence="7 8">
    <name type="scientific">Pustulibacterium marinum</name>
    <dbReference type="NCBI Taxonomy" id="1224947"/>
    <lineage>
        <taxon>Bacteria</taxon>
        <taxon>Pseudomonadati</taxon>
        <taxon>Bacteroidota</taxon>
        <taxon>Flavobacteriia</taxon>
        <taxon>Flavobacteriales</taxon>
        <taxon>Flavobacteriaceae</taxon>
        <taxon>Pustulibacterium</taxon>
    </lineage>
</organism>
<dbReference type="Gene3D" id="2.40.40.10">
    <property type="entry name" value="RlpA-like domain"/>
    <property type="match status" value="1"/>
</dbReference>
<dbReference type="RefSeq" id="WP_093025149.1">
    <property type="nucleotide sequence ID" value="NZ_FPBK01000007.1"/>
</dbReference>
<feature type="chain" id="PRO_5011803082" description="Probable endolytic peptidoglycan transglycosylase RlpA" evidence="4">
    <location>
        <begin position="21"/>
        <end position="246"/>
    </location>
</feature>
<dbReference type="PANTHER" id="PTHR34183">
    <property type="entry name" value="ENDOLYTIC PEPTIDOGLYCAN TRANSGLYCOSYLASE RLPA"/>
    <property type="match status" value="1"/>
</dbReference>
<dbReference type="InterPro" id="IPR036908">
    <property type="entry name" value="RlpA-like_sf"/>
</dbReference>
<evidence type="ECO:0000256" key="4">
    <source>
        <dbReference type="HAMAP-Rule" id="MF_02071"/>
    </source>
</evidence>
<dbReference type="STRING" id="1224947.SAMN05216480_10783"/>
<comment type="similarity">
    <text evidence="4 5">Belongs to the RlpA family.</text>
</comment>
<feature type="domain" description="SPOR" evidence="6">
    <location>
        <begin position="164"/>
        <end position="246"/>
    </location>
</feature>
<dbReference type="AlphaFoldDB" id="A0A1I7H5J3"/>
<dbReference type="SUPFAM" id="SSF50685">
    <property type="entry name" value="Barwin-like endoglucanases"/>
    <property type="match status" value="1"/>
</dbReference>
<evidence type="ECO:0000256" key="5">
    <source>
        <dbReference type="RuleBase" id="RU003495"/>
    </source>
</evidence>
<evidence type="ECO:0000256" key="2">
    <source>
        <dbReference type="ARBA" id="ARBA00023239"/>
    </source>
</evidence>
<feature type="signal peptide" evidence="4">
    <location>
        <begin position="1"/>
        <end position="20"/>
    </location>
</feature>